<keyword evidence="3" id="KW-1185">Reference proteome</keyword>
<proteinExistence type="predicted"/>
<evidence type="ECO:0000256" key="1">
    <source>
        <dbReference type="SAM" id="SignalP"/>
    </source>
</evidence>
<dbReference type="AlphaFoldDB" id="A0AAV0T6D9"/>
<evidence type="ECO:0000313" key="3">
    <source>
        <dbReference type="Proteomes" id="UP001162031"/>
    </source>
</evidence>
<feature type="signal peptide" evidence="1">
    <location>
        <begin position="1"/>
        <end position="19"/>
    </location>
</feature>
<reference evidence="2" key="1">
    <citation type="submission" date="2022-12" db="EMBL/GenBank/DDBJ databases">
        <authorList>
            <person name="Webb A."/>
        </authorList>
    </citation>
    <scope>NUCLEOTIDE SEQUENCE</scope>
    <source>
        <strain evidence="2">Hp1</strain>
    </source>
</reference>
<dbReference type="Proteomes" id="UP001162031">
    <property type="component" value="Unassembled WGS sequence"/>
</dbReference>
<sequence>MRSICLIALFMDSVTLVLADYASGLIEAPVPERASTNGDILAKITELAIGKASESAPLIESTPAKFVGWKGDAGANAREHQGELAGIADADGHQIISTAYRPGNVEDHFETCVHQLHSNQDHKELLEYLRSSLIRGNDLVKLQELVKEGSVFKAAKAIHTQRKSPHSVEWDNLKTAEFLQWIMEKKNPVDVQNLLVKSGGEGTEAIALEIAISYENYVRAIGITYDRSG</sequence>
<dbReference type="EMBL" id="CANTFL010000137">
    <property type="protein sequence ID" value="CAI5714979.1"/>
    <property type="molecule type" value="Genomic_DNA"/>
</dbReference>
<keyword evidence="1" id="KW-0732">Signal</keyword>
<feature type="chain" id="PRO_5043415467" description="RxLR effector candidate protein" evidence="1">
    <location>
        <begin position="20"/>
        <end position="229"/>
    </location>
</feature>
<evidence type="ECO:0008006" key="4">
    <source>
        <dbReference type="Google" id="ProtNLM"/>
    </source>
</evidence>
<comment type="caution">
    <text evidence="2">The sequence shown here is derived from an EMBL/GenBank/DDBJ whole genome shotgun (WGS) entry which is preliminary data.</text>
</comment>
<organism evidence="2 3">
    <name type="scientific">Hyaloperonospora brassicae</name>
    <name type="common">Brassica downy mildew</name>
    <name type="synonym">Peronospora brassicae</name>
    <dbReference type="NCBI Taxonomy" id="162125"/>
    <lineage>
        <taxon>Eukaryota</taxon>
        <taxon>Sar</taxon>
        <taxon>Stramenopiles</taxon>
        <taxon>Oomycota</taxon>
        <taxon>Peronosporomycetes</taxon>
        <taxon>Peronosporales</taxon>
        <taxon>Peronosporaceae</taxon>
        <taxon>Hyaloperonospora</taxon>
    </lineage>
</organism>
<evidence type="ECO:0000313" key="2">
    <source>
        <dbReference type="EMBL" id="CAI5714979.1"/>
    </source>
</evidence>
<accession>A0AAV0T6D9</accession>
<protein>
    <recommendedName>
        <fullName evidence="4">RxLR effector candidate protein</fullName>
    </recommendedName>
</protein>
<name>A0AAV0T6D9_HYABA</name>
<gene>
    <name evidence="2" type="ORF">HBR001_LOCUS1347</name>
</gene>